<dbReference type="Proteomes" id="UP000070376">
    <property type="component" value="Unassembled WGS sequence"/>
</dbReference>
<protein>
    <submittedName>
        <fullName evidence="1">Uncharacterized protein</fullName>
    </submittedName>
</protein>
<accession>A0A133KC62</accession>
<proteinExistence type="predicted"/>
<name>A0A133KC62_HEYCO</name>
<gene>
    <name evidence="1" type="ORF">HMPREF3213_03517</name>
</gene>
<evidence type="ECO:0000313" key="2">
    <source>
        <dbReference type="Proteomes" id="UP000070376"/>
    </source>
</evidence>
<comment type="caution">
    <text evidence="1">The sequence shown here is derived from an EMBL/GenBank/DDBJ whole genome shotgun (WGS) entry which is preliminary data.</text>
</comment>
<evidence type="ECO:0000313" key="1">
    <source>
        <dbReference type="EMBL" id="KWZ77035.1"/>
    </source>
</evidence>
<organism evidence="1 2">
    <name type="scientific">Heyndrickxia coagulans</name>
    <name type="common">Weizmannia coagulans</name>
    <dbReference type="NCBI Taxonomy" id="1398"/>
    <lineage>
        <taxon>Bacteria</taxon>
        <taxon>Bacillati</taxon>
        <taxon>Bacillota</taxon>
        <taxon>Bacilli</taxon>
        <taxon>Bacillales</taxon>
        <taxon>Bacillaceae</taxon>
        <taxon>Heyndrickxia</taxon>
    </lineage>
</organism>
<dbReference type="EMBL" id="LRPN01000180">
    <property type="protein sequence ID" value="KWZ77035.1"/>
    <property type="molecule type" value="Genomic_DNA"/>
</dbReference>
<reference evidence="2" key="1">
    <citation type="submission" date="2016-01" db="EMBL/GenBank/DDBJ databases">
        <authorList>
            <person name="Mitreva M."/>
            <person name="Pepin K.H."/>
            <person name="Mihindukulasuriya K.A."/>
            <person name="Fulton R."/>
            <person name="Fronick C."/>
            <person name="O'Laughlin M."/>
            <person name="Miner T."/>
            <person name="Herter B."/>
            <person name="Rosa B.A."/>
            <person name="Cordes M."/>
            <person name="Tomlinson C."/>
            <person name="Wollam A."/>
            <person name="Palsikar V.B."/>
            <person name="Mardis E.R."/>
            <person name="Wilson R.K."/>
        </authorList>
    </citation>
    <scope>NUCLEOTIDE SEQUENCE [LARGE SCALE GENOMIC DNA]</scope>
    <source>
        <strain evidence="2">GED7749B</strain>
    </source>
</reference>
<dbReference type="AlphaFoldDB" id="A0A133KC62"/>
<sequence length="80" mass="9186">MLAFFTQGSPKKIRYRNFFVKKAANLARYLHIGMLQVKEAREILLLFSGRCGMNAISAISTSPNFRMMECKKREKKPTNG</sequence>